<dbReference type="PRINTS" id="PR01802">
    <property type="entry name" value="SYNEMBRYN"/>
</dbReference>
<gene>
    <name evidence="6" type="ORF">ILUMI_04657</name>
</gene>
<evidence type="ECO:0000256" key="4">
    <source>
        <dbReference type="ARBA" id="ARBA00022658"/>
    </source>
</evidence>
<dbReference type="AlphaFoldDB" id="A0A8K0DDW6"/>
<keyword evidence="3" id="KW-0963">Cytoplasm</keyword>
<dbReference type="InterPro" id="IPR019318">
    <property type="entry name" value="Gua_nucleotide_exch_fac_Ric8"/>
</dbReference>
<comment type="similarity">
    <text evidence="2">Belongs to the synembryn family.</text>
</comment>
<comment type="caution">
    <text evidence="6">The sequence shown here is derived from an EMBL/GenBank/DDBJ whole genome shotgun (WGS) entry which is preliminary data.</text>
</comment>
<dbReference type="Gene3D" id="1.25.10.10">
    <property type="entry name" value="Leucine-rich Repeat Variant"/>
    <property type="match status" value="1"/>
</dbReference>
<dbReference type="EMBL" id="VTPC01001564">
    <property type="protein sequence ID" value="KAF2901536.1"/>
    <property type="molecule type" value="Genomic_DNA"/>
</dbReference>
<keyword evidence="4" id="KW-0344">Guanine-nucleotide releasing factor</keyword>
<dbReference type="InterPro" id="IPR008376">
    <property type="entry name" value="Chaperone_Ric-8_A/B"/>
</dbReference>
<proteinExistence type="inferred from homology"/>
<dbReference type="SUPFAM" id="SSF48371">
    <property type="entry name" value="ARM repeat"/>
    <property type="match status" value="1"/>
</dbReference>
<reference evidence="6" key="1">
    <citation type="submission" date="2019-08" db="EMBL/GenBank/DDBJ databases">
        <title>The genome of the North American firefly Photinus pyralis.</title>
        <authorList>
            <consortium name="Photinus pyralis genome working group"/>
            <person name="Fallon T.R."/>
            <person name="Sander Lower S.E."/>
            <person name="Weng J.-K."/>
        </authorList>
    </citation>
    <scope>NUCLEOTIDE SEQUENCE</scope>
    <source>
        <strain evidence="6">TRF0915ILg1</strain>
        <tissue evidence="6">Whole body</tissue>
    </source>
</reference>
<dbReference type="GO" id="GO:0001965">
    <property type="term" value="F:G-protein alpha-subunit binding"/>
    <property type="evidence" value="ECO:0007669"/>
    <property type="project" value="TreeGrafter"/>
</dbReference>
<accession>A0A8K0DDW6</accession>
<keyword evidence="7" id="KW-1185">Reference proteome</keyword>
<evidence type="ECO:0000313" key="7">
    <source>
        <dbReference type="Proteomes" id="UP000801492"/>
    </source>
</evidence>
<dbReference type="GO" id="GO:0005085">
    <property type="term" value="F:guanyl-nucleotide exchange factor activity"/>
    <property type="evidence" value="ECO:0007669"/>
    <property type="project" value="UniProtKB-KW"/>
</dbReference>
<evidence type="ECO:0000256" key="5">
    <source>
        <dbReference type="ARBA" id="ARBA00023186"/>
    </source>
</evidence>
<dbReference type="OrthoDB" id="5585685at2759"/>
<organism evidence="6 7">
    <name type="scientific">Ignelater luminosus</name>
    <name type="common">Cucubano</name>
    <name type="synonym">Pyrophorus luminosus</name>
    <dbReference type="NCBI Taxonomy" id="2038154"/>
    <lineage>
        <taxon>Eukaryota</taxon>
        <taxon>Metazoa</taxon>
        <taxon>Ecdysozoa</taxon>
        <taxon>Arthropoda</taxon>
        <taxon>Hexapoda</taxon>
        <taxon>Insecta</taxon>
        <taxon>Pterygota</taxon>
        <taxon>Neoptera</taxon>
        <taxon>Endopterygota</taxon>
        <taxon>Coleoptera</taxon>
        <taxon>Polyphaga</taxon>
        <taxon>Elateriformia</taxon>
        <taxon>Elateroidea</taxon>
        <taxon>Elateridae</taxon>
        <taxon>Agrypninae</taxon>
        <taxon>Pyrophorini</taxon>
        <taxon>Ignelater</taxon>
    </lineage>
</organism>
<evidence type="ECO:0000256" key="1">
    <source>
        <dbReference type="ARBA" id="ARBA00004544"/>
    </source>
</evidence>
<dbReference type="GO" id="GO:0007186">
    <property type="term" value="P:G protein-coupled receptor signaling pathway"/>
    <property type="evidence" value="ECO:0007669"/>
    <property type="project" value="TreeGrafter"/>
</dbReference>
<dbReference type="InterPro" id="IPR011989">
    <property type="entry name" value="ARM-like"/>
</dbReference>
<dbReference type="GO" id="GO:0005938">
    <property type="term" value="C:cell cortex"/>
    <property type="evidence" value="ECO:0007669"/>
    <property type="project" value="UniProtKB-SubCell"/>
</dbReference>
<dbReference type="Proteomes" id="UP000801492">
    <property type="component" value="Unassembled WGS sequence"/>
</dbReference>
<evidence type="ECO:0000256" key="3">
    <source>
        <dbReference type="ARBA" id="ARBA00022490"/>
    </source>
</evidence>
<name>A0A8K0DDW6_IGNLU</name>
<evidence type="ECO:0008006" key="8">
    <source>
        <dbReference type="Google" id="ProtNLM"/>
    </source>
</evidence>
<dbReference type="Pfam" id="PF10165">
    <property type="entry name" value="Ric8"/>
    <property type="match status" value="1"/>
</dbReference>
<sequence length="554" mass="63342">MSTEIEKIISGNQKEAGEALQVFLENNAKVFTFSELNKNDKRANLWKVLFDFIGNTEASHLHVSCLAAIRILSREKTGLNELLTEERIELLLQHACLTNNNVNQNAPKDYDVAAEALKCLCNIIYNSSVAVAICSKNKCIAGIMDRTKQYKDPKLPMDIKIFDMKILFLITALCSEVRPRLKEELHGLKYLIEILEYMIPNCDQDKNEHNSDIDGYSNKSLSDSQIDLMCEILKVLFNLTVHTDKRSDIDEEEEAYYMHLVTVLRNLLVSETQDPNKRLELHNHIINLLTNMPNSCYKELIVPLKENSNIPKNLQYEEQNMEAIYQLFLFLKTRFTNDVTIKNQQDLLSPVLTVLLKGVNSSRIIRKYLRLNILPPLRDVHNRPEQGSTLRNHLCRLLTTPMTNVRDLIADLLFILCKENVGRMIKYTGYGNAAGLFAQRGLLGGGRPGEGLYSSDSENSDTEEYREHKHGINPVIGCYEPPHPSPFENMTEEQKEYEAMKLVNLMDDLTRKGIVQPCRIGEDGRPQPIEHVLQLQESLPQQIRRNISQDDSDG</sequence>
<comment type="subcellular location">
    <subcellularLocation>
        <location evidence="1">Cytoplasm</location>
        <location evidence="1">Cell cortex</location>
    </subcellularLocation>
</comment>
<evidence type="ECO:0000313" key="6">
    <source>
        <dbReference type="EMBL" id="KAF2901536.1"/>
    </source>
</evidence>
<dbReference type="PANTHER" id="PTHR12425:SF5">
    <property type="entry name" value="SYNEMBRYN"/>
    <property type="match status" value="1"/>
</dbReference>
<dbReference type="InterPro" id="IPR016024">
    <property type="entry name" value="ARM-type_fold"/>
</dbReference>
<evidence type="ECO:0000256" key="2">
    <source>
        <dbReference type="ARBA" id="ARBA00009049"/>
    </source>
</evidence>
<keyword evidence="5" id="KW-0143">Chaperone</keyword>
<dbReference type="PANTHER" id="PTHR12425">
    <property type="entry name" value="SYNEMBRYN"/>
    <property type="match status" value="1"/>
</dbReference>
<protein>
    <recommendedName>
        <fullName evidence="8">Synembryn-A</fullName>
    </recommendedName>
</protein>